<feature type="transmembrane region" description="Helical" evidence="1">
    <location>
        <begin position="42"/>
        <end position="75"/>
    </location>
</feature>
<dbReference type="AlphaFoldDB" id="A0A974I4Z8"/>
<dbReference type="Proteomes" id="UP000694892">
    <property type="component" value="Chromosome 1L"/>
</dbReference>
<evidence type="ECO:0000313" key="3">
    <source>
        <dbReference type="Proteomes" id="UP000694892"/>
    </source>
</evidence>
<gene>
    <name evidence="2" type="ORF">XELAEV_18008019mg</name>
</gene>
<organism evidence="2 3">
    <name type="scientific">Xenopus laevis</name>
    <name type="common">African clawed frog</name>
    <dbReference type="NCBI Taxonomy" id="8355"/>
    <lineage>
        <taxon>Eukaryota</taxon>
        <taxon>Metazoa</taxon>
        <taxon>Chordata</taxon>
        <taxon>Craniata</taxon>
        <taxon>Vertebrata</taxon>
        <taxon>Euteleostomi</taxon>
        <taxon>Amphibia</taxon>
        <taxon>Batrachia</taxon>
        <taxon>Anura</taxon>
        <taxon>Pipoidea</taxon>
        <taxon>Pipidae</taxon>
        <taxon>Xenopodinae</taxon>
        <taxon>Xenopus</taxon>
        <taxon>Xenopus</taxon>
    </lineage>
</organism>
<dbReference type="EMBL" id="CM004466">
    <property type="protein sequence ID" value="OCU02258.1"/>
    <property type="molecule type" value="Genomic_DNA"/>
</dbReference>
<reference evidence="3" key="1">
    <citation type="journal article" date="2016" name="Nature">
        <title>Genome evolution in the allotetraploid frog Xenopus laevis.</title>
        <authorList>
            <person name="Session A.M."/>
            <person name="Uno Y."/>
            <person name="Kwon T."/>
            <person name="Chapman J.A."/>
            <person name="Toyoda A."/>
            <person name="Takahashi S."/>
            <person name="Fukui A."/>
            <person name="Hikosaka A."/>
            <person name="Suzuki A."/>
            <person name="Kondo M."/>
            <person name="van Heeringen S.J."/>
            <person name="Quigley I."/>
            <person name="Heinz S."/>
            <person name="Ogino H."/>
            <person name="Ochi H."/>
            <person name="Hellsten U."/>
            <person name="Lyons J.B."/>
            <person name="Simakov O."/>
            <person name="Putnam N."/>
            <person name="Stites J."/>
            <person name="Kuroki Y."/>
            <person name="Tanaka T."/>
            <person name="Michiue T."/>
            <person name="Watanabe M."/>
            <person name="Bogdanovic O."/>
            <person name="Lister R."/>
            <person name="Georgiou G."/>
            <person name="Paranjpe S.S."/>
            <person name="van Kruijsbergen I."/>
            <person name="Shu S."/>
            <person name="Carlson J."/>
            <person name="Kinoshita T."/>
            <person name="Ohta Y."/>
            <person name="Mawaribuchi S."/>
            <person name="Jenkins J."/>
            <person name="Grimwood J."/>
            <person name="Schmutz J."/>
            <person name="Mitros T."/>
            <person name="Mozaffari S.V."/>
            <person name="Suzuki Y."/>
            <person name="Haramoto Y."/>
            <person name="Yamamoto T.S."/>
            <person name="Takagi C."/>
            <person name="Heald R."/>
            <person name="Miller K."/>
            <person name="Haudenschild C."/>
            <person name="Kitzman J."/>
            <person name="Nakayama T."/>
            <person name="Izutsu Y."/>
            <person name="Robert J."/>
            <person name="Fortriede J."/>
            <person name="Burns K."/>
            <person name="Lotay V."/>
            <person name="Karimi K."/>
            <person name="Yasuoka Y."/>
            <person name="Dichmann D.S."/>
            <person name="Flajnik M.F."/>
            <person name="Houston D.W."/>
            <person name="Shendure J."/>
            <person name="DuPasquier L."/>
            <person name="Vize P.D."/>
            <person name="Zorn A.M."/>
            <person name="Ito M."/>
            <person name="Marcotte E.M."/>
            <person name="Wallingford J.B."/>
            <person name="Ito Y."/>
            <person name="Asashima M."/>
            <person name="Ueno N."/>
            <person name="Matsuda Y."/>
            <person name="Veenstra G.J."/>
            <person name="Fujiyama A."/>
            <person name="Harland R.M."/>
            <person name="Taira M."/>
            <person name="Rokhsar D.S."/>
        </authorList>
    </citation>
    <scope>NUCLEOTIDE SEQUENCE [LARGE SCALE GENOMIC DNA]</scope>
    <source>
        <strain evidence="3">J</strain>
    </source>
</reference>
<accession>A0A974I4Z8</accession>
<keyword evidence="1" id="KW-0472">Membrane</keyword>
<proteinExistence type="predicted"/>
<keyword evidence="1" id="KW-1133">Transmembrane helix</keyword>
<protein>
    <submittedName>
        <fullName evidence="2">Uncharacterized protein</fullName>
    </submittedName>
</protein>
<name>A0A974I4Z8_XENLA</name>
<evidence type="ECO:0000313" key="2">
    <source>
        <dbReference type="EMBL" id="OCU02258.1"/>
    </source>
</evidence>
<evidence type="ECO:0000256" key="1">
    <source>
        <dbReference type="SAM" id="Phobius"/>
    </source>
</evidence>
<sequence length="94" mass="10785">MFQLVSVKEAIGIAYSTYQQGAFSLSVHLSRNNWITKITFPFVLISLLITFFLTLQSCCTCSISLQCVLFILWLAEKDIHRTFKETKCRLQLCA</sequence>
<keyword evidence="1" id="KW-0812">Transmembrane</keyword>